<accession>A0ABR7NM19</accession>
<dbReference type="SUPFAM" id="SSF101262">
    <property type="entry name" value="Methenyltetrahydrofolate cyclohydrolase-like"/>
    <property type="match status" value="1"/>
</dbReference>
<dbReference type="Proteomes" id="UP000658131">
    <property type="component" value="Unassembled WGS sequence"/>
</dbReference>
<gene>
    <name evidence="2" type="ORF">H8717_13665</name>
</gene>
<sequence length="208" mass="21809">MEKKMIDQSCADFTAALASKQPVPGGGGAAALTAALGTALCSMVGNFTIGKKKYAGVQDDIAFLLRQCGDLQQRMLALVDADAQAFAPLAAGYAIPKGDPSREAVLEAAALNACQAPMEMVRCCAQSVELLETMLQKGSRMLVSDVGCGALLCGAAMESAALNVYVNTASLSDRDAAVRMEETVDTLLREYLPRAEKIAQCVAGRIRK</sequence>
<reference evidence="2 3" key="1">
    <citation type="submission" date="2020-08" db="EMBL/GenBank/DDBJ databases">
        <title>Genome public.</title>
        <authorList>
            <person name="Liu C."/>
            <person name="Sun Q."/>
        </authorList>
    </citation>
    <scope>NUCLEOTIDE SEQUENCE [LARGE SCALE GENOMIC DNA]</scope>
    <source>
        <strain evidence="2 3">BX1</strain>
    </source>
</reference>
<evidence type="ECO:0000259" key="1">
    <source>
        <dbReference type="Pfam" id="PF04961"/>
    </source>
</evidence>
<dbReference type="InterPro" id="IPR036178">
    <property type="entry name" value="Formintransfe-cycloase-like_sf"/>
</dbReference>
<dbReference type="InterPro" id="IPR007044">
    <property type="entry name" value="Cyclodeamin/CycHdrlase"/>
</dbReference>
<dbReference type="Pfam" id="PF04961">
    <property type="entry name" value="FTCD_C"/>
    <property type="match status" value="1"/>
</dbReference>
<evidence type="ECO:0000313" key="2">
    <source>
        <dbReference type="EMBL" id="MBC8577447.1"/>
    </source>
</evidence>
<feature type="domain" description="Cyclodeaminase/cyclohydrolase" evidence="1">
    <location>
        <begin position="9"/>
        <end position="185"/>
    </location>
</feature>
<dbReference type="Gene3D" id="1.20.120.680">
    <property type="entry name" value="Formiminotetrahydrofolate cyclodeaminase monomer, up-and-down helical bundle"/>
    <property type="match status" value="1"/>
</dbReference>
<evidence type="ECO:0000313" key="3">
    <source>
        <dbReference type="Proteomes" id="UP000658131"/>
    </source>
</evidence>
<protein>
    <submittedName>
        <fullName evidence="2">Cyclodeaminase/cyclohydrolase family protein</fullName>
    </submittedName>
</protein>
<organism evidence="2 3">
    <name type="scientific">Yanshouia hominis</name>
    <dbReference type="NCBI Taxonomy" id="2763673"/>
    <lineage>
        <taxon>Bacteria</taxon>
        <taxon>Bacillati</taxon>
        <taxon>Bacillota</taxon>
        <taxon>Clostridia</taxon>
        <taxon>Eubacteriales</taxon>
        <taxon>Oscillospiraceae</taxon>
        <taxon>Yanshouia</taxon>
    </lineage>
</organism>
<dbReference type="RefSeq" id="WP_262400853.1">
    <property type="nucleotide sequence ID" value="NZ_JACRTB010000031.1"/>
</dbReference>
<keyword evidence="3" id="KW-1185">Reference proteome</keyword>
<comment type="caution">
    <text evidence="2">The sequence shown here is derived from an EMBL/GenBank/DDBJ whole genome shotgun (WGS) entry which is preliminary data.</text>
</comment>
<name>A0ABR7NM19_9FIRM</name>
<proteinExistence type="predicted"/>
<dbReference type="EMBL" id="JACRTB010000031">
    <property type="protein sequence ID" value="MBC8577447.1"/>
    <property type="molecule type" value="Genomic_DNA"/>
</dbReference>